<dbReference type="EMBL" id="CVMT01000010">
    <property type="protein sequence ID" value="CRG91841.1"/>
    <property type="molecule type" value="Genomic_DNA"/>
</dbReference>
<keyword evidence="2" id="KW-1185">Reference proteome</keyword>
<dbReference type="Proteomes" id="UP000054383">
    <property type="component" value="Unassembled WGS sequence"/>
</dbReference>
<dbReference type="OrthoDB" id="4212458at2759"/>
<dbReference type="AlphaFoldDB" id="A0A0U1M9X2"/>
<organism evidence="1 2">
    <name type="scientific">Talaromyces islandicus</name>
    <name type="common">Penicillium islandicum</name>
    <dbReference type="NCBI Taxonomy" id="28573"/>
    <lineage>
        <taxon>Eukaryota</taxon>
        <taxon>Fungi</taxon>
        <taxon>Dikarya</taxon>
        <taxon>Ascomycota</taxon>
        <taxon>Pezizomycotina</taxon>
        <taxon>Eurotiomycetes</taxon>
        <taxon>Eurotiomycetidae</taxon>
        <taxon>Eurotiales</taxon>
        <taxon>Trichocomaceae</taxon>
        <taxon>Talaromyces</taxon>
        <taxon>Talaromyces sect. Islandici</taxon>
    </lineage>
</organism>
<accession>A0A0U1M9X2</accession>
<gene>
    <name evidence="1" type="ORF">PISL3812_08895</name>
</gene>
<reference evidence="1 2" key="1">
    <citation type="submission" date="2015-04" db="EMBL/GenBank/DDBJ databases">
        <authorList>
            <person name="Syromyatnikov M.Y."/>
            <person name="Popov V.N."/>
        </authorList>
    </citation>
    <scope>NUCLEOTIDE SEQUENCE [LARGE SCALE GENOMIC DNA]</scope>
    <source>
        <strain evidence="1">WF-38-12</strain>
    </source>
</reference>
<evidence type="ECO:0000313" key="1">
    <source>
        <dbReference type="EMBL" id="CRG91841.1"/>
    </source>
</evidence>
<protein>
    <submittedName>
        <fullName evidence="1">Uncharacterized protein</fullName>
    </submittedName>
</protein>
<proteinExistence type="predicted"/>
<sequence>MPLPYRTIITVNNQLDTDLYDFDPKILTGSISGVLPDFIRAGTEQSVCVRAPSSFAGSSGAILCKTYNHDKKRDEKLAFEFKCVNEEANFVKFSNSMPEQIGVKIDPYTPTDHPLYATYTLTQENPAG</sequence>
<dbReference type="OMA" id="CVNEEAN"/>
<evidence type="ECO:0000313" key="2">
    <source>
        <dbReference type="Proteomes" id="UP000054383"/>
    </source>
</evidence>
<name>A0A0U1M9X2_TALIS</name>